<reference evidence="9 10" key="1">
    <citation type="journal article" date="2014" name="BMC Genomics">
        <title>Comparative genome sequencing reveals chemotype-specific gene clusters in the toxigenic black mold Stachybotrys.</title>
        <authorList>
            <person name="Semeiks J."/>
            <person name="Borek D."/>
            <person name="Otwinowski Z."/>
            <person name="Grishin N.V."/>
        </authorList>
    </citation>
    <scope>NUCLEOTIDE SEQUENCE [LARGE SCALE GENOMIC DNA]</scope>
    <source>
        <strain evidence="10">CBS 109288 / IBT 7711</strain>
    </source>
</reference>
<dbReference type="CDD" id="cd11070">
    <property type="entry name" value="CYP56-like"/>
    <property type="match status" value="1"/>
</dbReference>
<comment type="similarity">
    <text evidence="3 8">Belongs to the cytochrome P450 family.</text>
</comment>
<dbReference type="InterPro" id="IPR001128">
    <property type="entry name" value="Cyt_P450"/>
</dbReference>
<comment type="pathway">
    <text evidence="2">Mycotoxin biosynthesis.</text>
</comment>
<dbReference type="PROSITE" id="PS00086">
    <property type="entry name" value="CYTOCHROME_P450"/>
    <property type="match status" value="1"/>
</dbReference>
<keyword evidence="8" id="KW-0503">Monooxygenase</keyword>
<protein>
    <recommendedName>
        <fullName evidence="11">Cytochrome P450</fullName>
    </recommendedName>
</protein>
<dbReference type="InterPro" id="IPR017972">
    <property type="entry name" value="Cyt_P450_CS"/>
</dbReference>
<evidence type="ECO:0000313" key="10">
    <source>
        <dbReference type="Proteomes" id="UP000028045"/>
    </source>
</evidence>
<evidence type="ECO:0008006" key="11">
    <source>
        <dbReference type="Google" id="ProtNLM"/>
    </source>
</evidence>
<sequence length="555" mass="63719">MASLFAPIVITIGLTSLWAVYSAICLFHNYVKAARLGLPIRVIPISHTNPVWMLVDRKVISFIKRLPFANNNFTRYNYRGWELPDRYYSHHDMGEAFVLVTPGRNWIYLSNPDTLLDVFKRRTDFPRCLELTEILNVFGPNMSTVDGQQWKMQRKMTATCFNEQNNEIVWSESLYLAKDMLRYWTSKPSITTTSDDTRTLSLHVLSRAGFGKSFKFEGHDERHEASPSGNYKASLQIILENCVLIMALGTRFLAKPWLPLKLRRLHEACTAFQKYMTDLYEEEKKAVAEERSTDKNLMNSLVRASQDASKTGIGLTESEIYGNMFVFNFAGHDTTAHTFNFAIFFLAANPEVQSWIHEELQEVLGQREEWSYSDDFPRLKRCLAVMLETVRLCTPVPVAKWTDKSYQTLNLADRAVVVPPDTMIIPSYSAVHSDPTFWGSDSLVWRPSRWIESCPTATNKPGEEILITPRRGTYLGWSEGARDCPGKKFSHVEFVGTMATLFRDWRVDPVRVDGESSDAARERIMDLIENDSAPVLLLQMLHPERAPLRWTRWGP</sequence>
<dbReference type="EMBL" id="KL648132">
    <property type="protein sequence ID" value="KEY71896.1"/>
    <property type="molecule type" value="Genomic_DNA"/>
</dbReference>
<dbReference type="SUPFAM" id="SSF48264">
    <property type="entry name" value="Cytochrome P450"/>
    <property type="match status" value="1"/>
</dbReference>
<dbReference type="Pfam" id="PF00067">
    <property type="entry name" value="p450"/>
    <property type="match status" value="1"/>
</dbReference>
<dbReference type="PRINTS" id="PR00385">
    <property type="entry name" value="P450"/>
</dbReference>
<dbReference type="InterPro" id="IPR036396">
    <property type="entry name" value="Cyt_P450_sf"/>
</dbReference>
<keyword evidence="5 7" id="KW-0479">Metal-binding</keyword>
<evidence type="ECO:0000256" key="6">
    <source>
        <dbReference type="ARBA" id="ARBA00023004"/>
    </source>
</evidence>
<feature type="binding site" description="axial binding residue" evidence="7">
    <location>
        <position position="484"/>
    </location>
    <ligand>
        <name>heme</name>
        <dbReference type="ChEBI" id="CHEBI:30413"/>
    </ligand>
    <ligandPart>
        <name>Fe</name>
        <dbReference type="ChEBI" id="CHEBI:18248"/>
    </ligandPart>
</feature>
<dbReference type="GO" id="GO:0016705">
    <property type="term" value="F:oxidoreductase activity, acting on paired donors, with incorporation or reduction of molecular oxygen"/>
    <property type="evidence" value="ECO:0007669"/>
    <property type="project" value="InterPro"/>
</dbReference>
<evidence type="ECO:0000256" key="2">
    <source>
        <dbReference type="ARBA" id="ARBA00004685"/>
    </source>
</evidence>
<evidence type="ECO:0000256" key="1">
    <source>
        <dbReference type="ARBA" id="ARBA00001971"/>
    </source>
</evidence>
<keyword evidence="6 7" id="KW-0408">Iron</keyword>
<dbReference type="AlphaFoldDB" id="A0A084B2W7"/>
<evidence type="ECO:0000256" key="5">
    <source>
        <dbReference type="ARBA" id="ARBA00022723"/>
    </source>
</evidence>
<dbReference type="GO" id="GO:0005506">
    <property type="term" value="F:iron ion binding"/>
    <property type="evidence" value="ECO:0007669"/>
    <property type="project" value="InterPro"/>
</dbReference>
<dbReference type="PANTHER" id="PTHR24305">
    <property type="entry name" value="CYTOCHROME P450"/>
    <property type="match status" value="1"/>
</dbReference>
<keyword evidence="10" id="KW-1185">Reference proteome</keyword>
<accession>A0A084B2W7</accession>
<dbReference type="GO" id="GO:0004497">
    <property type="term" value="F:monooxygenase activity"/>
    <property type="evidence" value="ECO:0007669"/>
    <property type="project" value="UniProtKB-KW"/>
</dbReference>
<keyword evidence="8" id="KW-0560">Oxidoreductase</keyword>
<dbReference type="GO" id="GO:0020037">
    <property type="term" value="F:heme binding"/>
    <property type="evidence" value="ECO:0007669"/>
    <property type="project" value="InterPro"/>
</dbReference>
<dbReference type="OrthoDB" id="1470350at2759"/>
<gene>
    <name evidence="9" type="ORF">S7711_09956</name>
</gene>
<evidence type="ECO:0000256" key="3">
    <source>
        <dbReference type="ARBA" id="ARBA00010617"/>
    </source>
</evidence>
<name>A0A084B2W7_STACB</name>
<evidence type="ECO:0000256" key="4">
    <source>
        <dbReference type="ARBA" id="ARBA00022617"/>
    </source>
</evidence>
<dbReference type="Proteomes" id="UP000028045">
    <property type="component" value="Unassembled WGS sequence"/>
</dbReference>
<keyword evidence="4 7" id="KW-0349">Heme</keyword>
<dbReference type="InterPro" id="IPR002401">
    <property type="entry name" value="Cyt_P450_E_grp-I"/>
</dbReference>
<evidence type="ECO:0000313" key="9">
    <source>
        <dbReference type="EMBL" id="KEY71896.1"/>
    </source>
</evidence>
<dbReference type="InterPro" id="IPR050121">
    <property type="entry name" value="Cytochrome_P450_monoxygenase"/>
</dbReference>
<dbReference type="PRINTS" id="PR00463">
    <property type="entry name" value="EP450I"/>
</dbReference>
<dbReference type="HOGENOM" id="CLU_001570_25_2_1"/>
<comment type="cofactor">
    <cofactor evidence="1 7">
        <name>heme</name>
        <dbReference type="ChEBI" id="CHEBI:30413"/>
    </cofactor>
</comment>
<dbReference type="PANTHER" id="PTHR24305:SF166">
    <property type="entry name" value="CYTOCHROME P450 12A4, MITOCHONDRIAL-RELATED"/>
    <property type="match status" value="1"/>
</dbReference>
<dbReference type="Gene3D" id="1.10.630.10">
    <property type="entry name" value="Cytochrome P450"/>
    <property type="match status" value="1"/>
</dbReference>
<evidence type="ECO:0000256" key="7">
    <source>
        <dbReference type="PIRSR" id="PIRSR602401-1"/>
    </source>
</evidence>
<proteinExistence type="inferred from homology"/>
<evidence type="ECO:0000256" key="8">
    <source>
        <dbReference type="RuleBase" id="RU000461"/>
    </source>
</evidence>
<organism evidence="9 10">
    <name type="scientific">Stachybotrys chartarum (strain CBS 109288 / IBT 7711)</name>
    <name type="common">Toxic black mold</name>
    <name type="synonym">Stilbospora chartarum</name>
    <dbReference type="NCBI Taxonomy" id="1280523"/>
    <lineage>
        <taxon>Eukaryota</taxon>
        <taxon>Fungi</taxon>
        <taxon>Dikarya</taxon>
        <taxon>Ascomycota</taxon>
        <taxon>Pezizomycotina</taxon>
        <taxon>Sordariomycetes</taxon>
        <taxon>Hypocreomycetidae</taxon>
        <taxon>Hypocreales</taxon>
        <taxon>Stachybotryaceae</taxon>
        <taxon>Stachybotrys</taxon>
    </lineage>
</organism>